<evidence type="ECO:0000259" key="6">
    <source>
        <dbReference type="PROSITE" id="PS50123"/>
    </source>
</evidence>
<comment type="catalytic activity">
    <reaction evidence="1">
        <text>L-glutamyl-[protein] + S-adenosyl-L-methionine = [protein]-L-glutamate 5-O-methyl ester + S-adenosyl-L-homocysteine</text>
        <dbReference type="Rhea" id="RHEA:24452"/>
        <dbReference type="Rhea" id="RHEA-COMP:10208"/>
        <dbReference type="Rhea" id="RHEA-COMP:10311"/>
        <dbReference type="ChEBI" id="CHEBI:29973"/>
        <dbReference type="ChEBI" id="CHEBI:57856"/>
        <dbReference type="ChEBI" id="CHEBI:59789"/>
        <dbReference type="ChEBI" id="CHEBI:82795"/>
        <dbReference type="EC" id="2.1.1.80"/>
    </reaction>
</comment>
<dbReference type="PANTHER" id="PTHR24422">
    <property type="entry name" value="CHEMOTAXIS PROTEIN METHYLTRANSFERASE"/>
    <property type="match status" value="1"/>
</dbReference>
<comment type="caution">
    <text evidence="7">The sequence shown here is derived from an EMBL/GenBank/DDBJ whole genome shotgun (WGS) entry which is preliminary data.</text>
</comment>
<dbReference type="SUPFAM" id="SSF53335">
    <property type="entry name" value="S-adenosyl-L-methionine-dependent methyltransferases"/>
    <property type="match status" value="1"/>
</dbReference>
<evidence type="ECO:0000256" key="1">
    <source>
        <dbReference type="ARBA" id="ARBA00001541"/>
    </source>
</evidence>
<dbReference type="EMBL" id="VSSQ01012637">
    <property type="protein sequence ID" value="MPM49698.1"/>
    <property type="molecule type" value="Genomic_DNA"/>
</dbReference>
<dbReference type="PROSITE" id="PS50123">
    <property type="entry name" value="CHER"/>
    <property type="match status" value="1"/>
</dbReference>
<dbReference type="InterPro" id="IPR000780">
    <property type="entry name" value="CheR_MeTrfase"/>
</dbReference>
<evidence type="ECO:0000256" key="2">
    <source>
        <dbReference type="ARBA" id="ARBA00012534"/>
    </source>
</evidence>
<dbReference type="SUPFAM" id="SSF47757">
    <property type="entry name" value="Chemotaxis receptor methyltransferase CheR, N-terminal domain"/>
    <property type="match status" value="1"/>
</dbReference>
<evidence type="ECO:0000313" key="7">
    <source>
        <dbReference type="EMBL" id="MPM49698.1"/>
    </source>
</evidence>
<keyword evidence="4 7" id="KW-0808">Transferase</keyword>
<dbReference type="PRINTS" id="PR00996">
    <property type="entry name" value="CHERMTFRASE"/>
</dbReference>
<dbReference type="SMART" id="SM00138">
    <property type="entry name" value="MeTrc"/>
    <property type="match status" value="1"/>
</dbReference>
<evidence type="ECO:0000256" key="3">
    <source>
        <dbReference type="ARBA" id="ARBA00022603"/>
    </source>
</evidence>
<sequence length="274" mass="31991">MSKPEEHITDIFLKYMGINVSKYDDAFLTNTLQKRVNESGCRSVDEYIDLLHQSEFETKILIDSLQISYSSFFRNPLTYDVLDKLILPRIIEQRKNNKNNHIRVWSAACAAGQEPYSLAMLFEESLRCREKNNCYRIFATDRDEQQINLAKIGHYHVSALENMPLKMVNKWFKRLGEIYTIKQELKKQIEFSVFDLFDDNFSSPPSSIFGGFDIVFCANILFYYKPAYRKTIIKKIASSMTREGFLITGDTERDILIGNNFKEVYPRSAIFSLI</sequence>
<dbReference type="Pfam" id="PF01739">
    <property type="entry name" value="CheR"/>
    <property type="match status" value="1"/>
</dbReference>
<evidence type="ECO:0000256" key="4">
    <source>
        <dbReference type="ARBA" id="ARBA00022679"/>
    </source>
</evidence>
<protein>
    <recommendedName>
        <fullName evidence="2">protein-glutamate O-methyltransferase</fullName>
        <ecNumber evidence="2">2.1.1.80</ecNumber>
    </recommendedName>
</protein>
<proteinExistence type="predicted"/>
<feature type="domain" description="CheR-type methyltransferase" evidence="6">
    <location>
        <begin position="1"/>
        <end position="252"/>
    </location>
</feature>
<dbReference type="InterPro" id="IPR036804">
    <property type="entry name" value="CheR_N_sf"/>
</dbReference>
<keyword evidence="3 7" id="KW-0489">Methyltransferase</keyword>
<dbReference type="InterPro" id="IPR022642">
    <property type="entry name" value="CheR_C"/>
</dbReference>
<keyword evidence="5" id="KW-0949">S-adenosyl-L-methionine</keyword>
<dbReference type="InterPro" id="IPR050903">
    <property type="entry name" value="Bact_Chemotaxis_MeTrfase"/>
</dbReference>
<organism evidence="7">
    <name type="scientific">bioreactor metagenome</name>
    <dbReference type="NCBI Taxonomy" id="1076179"/>
    <lineage>
        <taxon>unclassified sequences</taxon>
        <taxon>metagenomes</taxon>
        <taxon>ecological metagenomes</taxon>
    </lineage>
</organism>
<evidence type="ECO:0000256" key="5">
    <source>
        <dbReference type="ARBA" id="ARBA00022691"/>
    </source>
</evidence>
<accession>A0A645AAH7</accession>
<dbReference type="AlphaFoldDB" id="A0A645AAH7"/>
<dbReference type="GO" id="GO:0008983">
    <property type="term" value="F:protein-glutamate O-methyltransferase activity"/>
    <property type="evidence" value="ECO:0007669"/>
    <property type="project" value="UniProtKB-EC"/>
</dbReference>
<reference evidence="7" key="1">
    <citation type="submission" date="2019-08" db="EMBL/GenBank/DDBJ databases">
        <authorList>
            <person name="Kucharzyk K."/>
            <person name="Murdoch R.W."/>
            <person name="Higgins S."/>
            <person name="Loffler F."/>
        </authorList>
    </citation>
    <scope>NUCLEOTIDE SEQUENCE</scope>
</reference>
<dbReference type="PANTHER" id="PTHR24422:SF10">
    <property type="entry name" value="CHEMOTAXIS PROTEIN METHYLTRANSFERASE 2"/>
    <property type="match status" value="1"/>
</dbReference>
<gene>
    <name evidence="7" type="primary">cheR_12</name>
    <name evidence="7" type="ORF">SDC9_96428</name>
</gene>
<name>A0A645AAH7_9ZZZZ</name>
<dbReference type="EC" id="2.1.1.80" evidence="2"/>
<dbReference type="Gene3D" id="1.10.155.10">
    <property type="entry name" value="Chemotaxis receptor methyltransferase CheR, N-terminal domain"/>
    <property type="match status" value="1"/>
</dbReference>
<dbReference type="Gene3D" id="3.40.50.150">
    <property type="entry name" value="Vaccinia Virus protein VP39"/>
    <property type="match status" value="1"/>
</dbReference>
<dbReference type="GO" id="GO:0032259">
    <property type="term" value="P:methylation"/>
    <property type="evidence" value="ECO:0007669"/>
    <property type="project" value="UniProtKB-KW"/>
</dbReference>
<dbReference type="InterPro" id="IPR029063">
    <property type="entry name" value="SAM-dependent_MTases_sf"/>
</dbReference>